<keyword evidence="7 13" id="KW-0548">Nucleotidyltransferase</keyword>
<dbReference type="PANTHER" id="PTHR46382">
    <property type="entry name" value="PHOSPHATIDATE CYTIDYLYLTRANSFERASE"/>
    <property type="match status" value="1"/>
</dbReference>
<evidence type="ECO:0000256" key="10">
    <source>
        <dbReference type="ARBA" id="ARBA00023136"/>
    </source>
</evidence>
<evidence type="ECO:0000256" key="5">
    <source>
        <dbReference type="ARBA" id="ARBA00022679"/>
    </source>
</evidence>
<evidence type="ECO:0000256" key="3">
    <source>
        <dbReference type="ARBA" id="ARBA00022475"/>
    </source>
</evidence>
<dbReference type="KEGG" id="spar:SPRG_12881"/>
<evidence type="ECO:0000256" key="13">
    <source>
        <dbReference type="RuleBase" id="RU003938"/>
    </source>
</evidence>
<dbReference type="GO" id="GO:0004605">
    <property type="term" value="F:phosphatidate cytidylyltransferase activity"/>
    <property type="evidence" value="ECO:0007669"/>
    <property type="project" value="UniProtKB-EC"/>
</dbReference>
<dbReference type="OMA" id="AIHEFTI"/>
<evidence type="ECO:0000256" key="4">
    <source>
        <dbReference type="ARBA" id="ARBA00022516"/>
    </source>
</evidence>
<keyword evidence="10 14" id="KW-0472">Membrane</keyword>
<dbReference type="VEuPathDB" id="FungiDB:SPRG_12881"/>
<sequence length="407" mass="44737">MKPPHMCAPPSWAALRQSNLVQRVVSALVLGSLVVSYLLYGPHGAPFYLCAFVVAICNYEFAWLAERIVHRYMHSLLATSGAEPPPFDATNCARCIEWYHLPPNAIHEFTIFLGMSSWLTVYCALLTPTWTSAVVLLTQQIFYSFSVLAKILCDTGQHHCFVPLSNAHVRIEVILALVLIHLPLAFSSTLAPECMLKGVLHTLLAVVGYGYIVQLMYPMADLLLQVHDGPRIALGFLAVVWGADTGAYCTGHLLHWLRYRRPHPLAAHISANKDIEGSLGGILLGVTGVLLVDLLLMNDKDTADEAQYRMRFRWRLGFAVVGAAISRYGDLFASLLKRLAGVKDTGTLIPGHGGLLDRVDALLFVSAMFALYHRIAYPGGYVLDMVGLLAQQQQVLDGPPPPIEPSQ</sequence>
<reference evidence="15 16" key="1">
    <citation type="journal article" date="2013" name="PLoS Genet.">
        <title>Distinctive expansion of potential virulence genes in the genome of the oomycete fish pathogen Saprolegnia parasitica.</title>
        <authorList>
            <person name="Jiang R.H."/>
            <person name="de Bruijn I."/>
            <person name="Haas B.J."/>
            <person name="Belmonte R."/>
            <person name="Lobach L."/>
            <person name="Christie J."/>
            <person name="van den Ackerveken G."/>
            <person name="Bottin A."/>
            <person name="Bulone V."/>
            <person name="Diaz-Moreno S.M."/>
            <person name="Dumas B."/>
            <person name="Fan L."/>
            <person name="Gaulin E."/>
            <person name="Govers F."/>
            <person name="Grenville-Briggs L.J."/>
            <person name="Horner N.R."/>
            <person name="Levin J.Z."/>
            <person name="Mammella M."/>
            <person name="Meijer H.J."/>
            <person name="Morris P."/>
            <person name="Nusbaum C."/>
            <person name="Oome S."/>
            <person name="Phillips A.J."/>
            <person name="van Rooyen D."/>
            <person name="Rzeszutek E."/>
            <person name="Saraiva M."/>
            <person name="Secombes C.J."/>
            <person name="Seidl M.F."/>
            <person name="Snel B."/>
            <person name="Stassen J.H."/>
            <person name="Sykes S."/>
            <person name="Tripathy S."/>
            <person name="van den Berg H."/>
            <person name="Vega-Arreguin J.C."/>
            <person name="Wawra S."/>
            <person name="Young S.K."/>
            <person name="Zeng Q."/>
            <person name="Dieguez-Uribeondo J."/>
            <person name="Russ C."/>
            <person name="Tyler B.M."/>
            <person name="van West P."/>
        </authorList>
    </citation>
    <scope>NUCLEOTIDE SEQUENCE [LARGE SCALE GENOMIC DNA]</scope>
    <source>
        <strain evidence="15 16">CBS 223.65</strain>
    </source>
</reference>
<dbReference type="Pfam" id="PF01148">
    <property type="entry name" value="CTP_transf_1"/>
    <property type="match status" value="1"/>
</dbReference>
<accession>A0A067BXS4</accession>
<feature type="transmembrane region" description="Helical" evidence="14">
    <location>
        <begin position="20"/>
        <end position="40"/>
    </location>
</feature>
<keyword evidence="3" id="KW-1003">Cell membrane</keyword>
<evidence type="ECO:0000256" key="7">
    <source>
        <dbReference type="ARBA" id="ARBA00022695"/>
    </source>
</evidence>
<dbReference type="Proteomes" id="UP000030745">
    <property type="component" value="Unassembled WGS sequence"/>
</dbReference>
<feature type="transmembrane region" description="Helical" evidence="14">
    <location>
        <begin position="232"/>
        <end position="257"/>
    </location>
</feature>
<feature type="transmembrane region" description="Helical" evidence="14">
    <location>
        <begin position="277"/>
        <end position="296"/>
    </location>
</feature>
<dbReference type="GeneID" id="24134802"/>
<dbReference type="GO" id="GO:0016024">
    <property type="term" value="P:CDP-diacylglycerol biosynthetic process"/>
    <property type="evidence" value="ECO:0007669"/>
    <property type="project" value="UniProtKB-UniPathway"/>
</dbReference>
<protein>
    <recommendedName>
        <fullName evidence="13">Phosphatidate cytidylyltransferase</fullName>
        <ecNumber evidence="13">2.7.7.41</ecNumber>
    </recommendedName>
</protein>
<evidence type="ECO:0000256" key="1">
    <source>
        <dbReference type="ARBA" id="ARBA00004651"/>
    </source>
</evidence>
<evidence type="ECO:0000256" key="2">
    <source>
        <dbReference type="ARBA" id="ARBA00010185"/>
    </source>
</evidence>
<comment type="similarity">
    <text evidence="2 13">Belongs to the CDS family.</text>
</comment>
<feature type="transmembrane region" description="Helical" evidence="14">
    <location>
        <begin position="316"/>
        <end position="335"/>
    </location>
</feature>
<evidence type="ECO:0000313" key="15">
    <source>
        <dbReference type="EMBL" id="KDO21640.1"/>
    </source>
</evidence>
<dbReference type="STRING" id="695850.A0A067BXS4"/>
<feature type="transmembrane region" description="Helical" evidence="14">
    <location>
        <begin position="173"/>
        <end position="192"/>
    </location>
</feature>
<comment type="subcellular location">
    <subcellularLocation>
        <location evidence="1">Cell membrane</location>
        <topology evidence="1">Multi-pass membrane protein</topology>
    </subcellularLocation>
</comment>
<feature type="transmembrane region" description="Helical" evidence="14">
    <location>
        <begin position="46"/>
        <end position="65"/>
    </location>
</feature>
<dbReference type="PROSITE" id="PS01315">
    <property type="entry name" value="CDS"/>
    <property type="match status" value="1"/>
</dbReference>
<evidence type="ECO:0000256" key="8">
    <source>
        <dbReference type="ARBA" id="ARBA00022989"/>
    </source>
</evidence>
<dbReference type="PANTHER" id="PTHR46382:SF1">
    <property type="entry name" value="PHOSPHATIDATE CYTIDYLYLTRANSFERASE"/>
    <property type="match status" value="1"/>
</dbReference>
<dbReference type="RefSeq" id="XP_012207652.1">
    <property type="nucleotide sequence ID" value="XM_012352262.1"/>
</dbReference>
<dbReference type="EMBL" id="KK583283">
    <property type="protein sequence ID" value="KDO21640.1"/>
    <property type="molecule type" value="Genomic_DNA"/>
</dbReference>
<keyword evidence="12" id="KW-1208">Phospholipid metabolism</keyword>
<organism evidence="15 16">
    <name type="scientific">Saprolegnia parasitica (strain CBS 223.65)</name>
    <dbReference type="NCBI Taxonomy" id="695850"/>
    <lineage>
        <taxon>Eukaryota</taxon>
        <taxon>Sar</taxon>
        <taxon>Stramenopiles</taxon>
        <taxon>Oomycota</taxon>
        <taxon>Saprolegniomycetes</taxon>
        <taxon>Saprolegniales</taxon>
        <taxon>Saprolegniaceae</taxon>
        <taxon>Saprolegnia</taxon>
    </lineage>
</organism>
<dbReference type="InterPro" id="IPR000374">
    <property type="entry name" value="PC_trans"/>
</dbReference>
<keyword evidence="11" id="KW-0594">Phospholipid biosynthesis</keyword>
<evidence type="ECO:0000256" key="14">
    <source>
        <dbReference type="SAM" id="Phobius"/>
    </source>
</evidence>
<evidence type="ECO:0000256" key="12">
    <source>
        <dbReference type="ARBA" id="ARBA00023264"/>
    </source>
</evidence>
<keyword evidence="6 13" id="KW-0812">Transmembrane</keyword>
<evidence type="ECO:0000313" key="16">
    <source>
        <dbReference type="Proteomes" id="UP000030745"/>
    </source>
</evidence>
<dbReference type="UniPathway" id="UPA00557">
    <property type="reaction ID" value="UER00614"/>
</dbReference>
<keyword evidence="8 14" id="KW-1133">Transmembrane helix</keyword>
<comment type="pathway">
    <text evidence="13">Phospholipid metabolism; CDP-diacylglycerol biosynthesis; CDP-diacylglycerol from sn-glycerol 3-phosphate: step 3/3.</text>
</comment>
<comment type="catalytic activity">
    <reaction evidence="13">
        <text>a 1,2-diacyl-sn-glycero-3-phosphate + CTP + H(+) = a CDP-1,2-diacyl-sn-glycerol + diphosphate</text>
        <dbReference type="Rhea" id="RHEA:16229"/>
        <dbReference type="ChEBI" id="CHEBI:15378"/>
        <dbReference type="ChEBI" id="CHEBI:33019"/>
        <dbReference type="ChEBI" id="CHEBI:37563"/>
        <dbReference type="ChEBI" id="CHEBI:58332"/>
        <dbReference type="ChEBI" id="CHEBI:58608"/>
        <dbReference type="EC" id="2.7.7.41"/>
    </reaction>
</comment>
<keyword evidence="16" id="KW-1185">Reference proteome</keyword>
<gene>
    <name evidence="15" type="ORF">SPRG_12881</name>
</gene>
<name>A0A067BXS4_SAPPC</name>
<feature type="transmembrane region" description="Helical" evidence="14">
    <location>
        <begin position="198"/>
        <end position="220"/>
    </location>
</feature>
<dbReference type="EC" id="2.7.7.41" evidence="13"/>
<keyword evidence="9" id="KW-0443">Lipid metabolism</keyword>
<dbReference type="OrthoDB" id="10260889at2759"/>
<keyword evidence="4" id="KW-0444">Lipid biosynthesis</keyword>
<keyword evidence="5 13" id="KW-0808">Transferase</keyword>
<evidence type="ECO:0000256" key="11">
    <source>
        <dbReference type="ARBA" id="ARBA00023209"/>
    </source>
</evidence>
<dbReference type="AlphaFoldDB" id="A0A067BXS4"/>
<evidence type="ECO:0000256" key="9">
    <source>
        <dbReference type="ARBA" id="ARBA00023098"/>
    </source>
</evidence>
<dbReference type="GO" id="GO:0005886">
    <property type="term" value="C:plasma membrane"/>
    <property type="evidence" value="ECO:0007669"/>
    <property type="project" value="UniProtKB-SubCell"/>
</dbReference>
<evidence type="ECO:0000256" key="6">
    <source>
        <dbReference type="ARBA" id="ARBA00022692"/>
    </source>
</evidence>
<proteinExistence type="inferred from homology"/>